<dbReference type="InterPro" id="IPR000917">
    <property type="entry name" value="Sulfatase_N"/>
</dbReference>
<evidence type="ECO:0008006" key="12">
    <source>
        <dbReference type="Google" id="ProtNLM"/>
    </source>
</evidence>
<feature type="transmembrane region" description="Helical" evidence="8">
    <location>
        <begin position="212"/>
        <end position="229"/>
    </location>
</feature>
<protein>
    <recommendedName>
        <fullName evidence="12">Sulfatase N-terminal domain-containing protein</fullName>
    </recommendedName>
</protein>
<feature type="transmembrane region" description="Helical" evidence="8">
    <location>
        <begin position="79"/>
        <end position="97"/>
    </location>
</feature>
<dbReference type="GO" id="GO:0016776">
    <property type="term" value="F:phosphotransferase activity, phosphate group as acceptor"/>
    <property type="evidence" value="ECO:0007669"/>
    <property type="project" value="TreeGrafter"/>
</dbReference>
<evidence type="ECO:0000256" key="1">
    <source>
        <dbReference type="ARBA" id="ARBA00004429"/>
    </source>
</evidence>
<comment type="subcellular location">
    <subcellularLocation>
        <location evidence="1">Cell inner membrane</location>
        <topology evidence="1">Multi-pass membrane protein</topology>
    </subcellularLocation>
</comment>
<evidence type="ECO:0000256" key="5">
    <source>
        <dbReference type="ARBA" id="ARBA00022692"/>
    </source>
</evidence>
<keyword evidence="7 8" id="KW-0472">Membrane</keyword>
<name>A0A1S7LFC1_MAGMO</name>
<feature type="transmembrane region" description="Helical" evidence="8">
    <location>
        <begin position="12"/>
        <end position="35"/>
    </location>
</feature>
<dbReference type="Pfam" id="PF08019">
    <property type="entry name" value="EptA_B_N"/>
    <property type="match status" value="1"/>
</dbReference>
<evidence type="ECO:0000256" key="2">
    <source>
        <dbReference type="ARBA" id="ARBA00022475"/>
    </source>
</evidence>
<dbReference type="AlphaFoldDB" id="A0A1S7LFC1"/>
<evidence type="ECO:0000256" key="8">
    <source>
        <dbReference type="SAM" id="Phobius"/>
    </source>
</evidence>
<gene>
    <name evidence="11" type="ORF">MAGMO_0303</name>
</gene>
<dbReference type="InterPro" id="IPR058130">
    <property type="entry name" value="PEA_transf_C"/>
</dbReference>
<proteinExistence type="predicted"/>
<evidence type="ECO:0000256" key="6">
    <source>
        <dbReference type="ARBA" id="ARBA00022989"/>
    </source>
</evidence>
<feature type="transmembrane region" description="Helical" evidence="8">
    <location>
        <begin position="235"/>
        <end position="253"/>
    </location>
</feature>
<dbReference type="SUPFAM" id="SSF53649">
    <property type="entry name" value="Alkaline phosphatase-like"/>
    <property type="match status" value="1"/>
</dbReference>
<organism evidence="11">
    <name type="scientific">Magnetococcus massalia (strain MO-1)</name>
    <dbReference type="NCBI Taxonomy" id="451514"/>
    <lineage>
        <taxon>Bacteria</taxon>
        <taxon>Pseudomonadati</taxon>
        <taxon>Pseudomonadota</taxon>
        <taxon>Magnetococcia</taxon>
        <taxon>Magnetococcales</taxon>
        <taxon>Magnetococcaceae</taxon>
        <taxon>Magnetococcus</taxon>
    </lineage>
</organism>
<reference evidence="11" key="1">
    <citation type="submission" date="2015-04" db="EMBL/GenBank/DDBJ databases">
        <authorList>
            <person name="Syromyatnikov M.Y."/>
            <person name="Popov V.N."/>
        </authorList>
    </citation>
    <scope>NUCLEOTIDE SEQUENCE</scope>
    <source>
        <strain evidence="11">MO-1</strain>
    </source>
</reference>
<keyword evidence="6 8" id="KW-1133">Transmembrane helix</keyword>
<sequence length="640" mass="72632">MADGHSRSWSALLRWLLSYRMVPLVALVYLLAFYGQDLTTLTGHWEELAWLQSRWQLALSGALLLLAILALFRPLFIVALPLLFLTTAFSAFFVDNYNIPLTTNMVGALFESNRTEAISFITPPLLAYLAFHLLLGGGLAWLYHRHIPAIGLHGGLRLLGVLLITLLLWRVGNWSTDTIPLLELPELMADSLWLPLLLLAVVVMGYQGKQRLLYSAITLLVLIKLLFLSQENAEWLVIFALGVVGGWLLLPPLQPGELAHRMLIWLLLLLPGATQVESLEGHFPFSYPLVVADYLEERREIQSLRKQRVNLAELPSALDAARAEGLTIILILGESARRENWSLNGYERLTNPLLAKRKNLINYTQAETCASLTRVALPCLLTRATTEEPSLALRESSLYPLFAKHGFHTVWLSINDRYGNLDELIANLADDTEEQFFRNHLKENRNSVYDGYLLPRLDQLLAKYQDQKLFVTLHTYGSHWMYDDRYPARFRQFKPVCPGHTAPPNCDPDNLLNAYDNTILYTDWLIDQVMERVSDRKALVIYVSDHGESLGEDGFYSHSYPSDRDEQWEIPMMIWGSESYIANNPQGYAAMAQMAHEPTSHDHLFHTLLDCSGISGEMVEPGWSLCRSQPNAAEWHQGPE</sequence>
<evidence type="ECO:0000256" key="7">
    <source>
        <dbReference type="ARBA" id="ARBA00023136"/>
    </source>
</evidence>
<dbReference type="Pfam" id="PF00884">
    <property type="entry name" value="Sulfatase"/>
    <property type="match status" value="1"/>
</dbReference>
<evidence type="ECO:0000256" key="4">
    <source>
        <dbReference type="ARBA" id="ARBA00022679"/>
    </source>
</evidence>
<feature type="domain" description="Sulfatase N-terminal" evidence="9">
    <location>
        <begin position="327"/>
        <end position="614"/>
    </location>
</feature>
<dbReference type="PANTHER" id="PTHR30443:SF0">
    <property type="entry name" value="PHOSPHOETHANOLAMINE TRANSFERASE EPTA"/>
    <property type="match status" value="1"/>
</dbReference>
<accession>A0A1S7LFC1</accession>
<keyword evidence="4" id="KW-0808">Transferase</keyword>
<dbReference type="Gene3D" id="3.40.720.10">
    <property type="entry name" value="Alkaline Phosphatase, subunit A"/>
    <property type="match status" value="1"/>
</dbReference>
<evidence type="ECO:0000256" key="3">
    <source>
        <dbReference type="ARBA" id="ARBA00022519"/>
    </source>
</evidence>
<feature type="domain" description="Phosphoethanolamine transferase N-terminal" evidence="10">
    <location>
        <begin position="63"/>
        <end position="144"/>
    </location>
</feature>
<dbReference type="PANTHER" id="PTHR30443">
    <property type="entry name" value="INNER MEMBRANE PROTEIN"/>
    <property type="match status" value="1"/>
</dbReference>
<keyword evidence="2" id="KW-1003">Cell membrane</keyword>
<keyword evidence="5 8" id="KW-0812">Transmembrane</keyword>
<feature type="transmembrane region" description="Helical" evidence="8">
    <location>
        <begin position="117"/>
        <end position="143"/>
    </location>
</feature>
<dbReference type="InterPro" id="IPR017850">
    <property type="entry name" value="Alkaline_phosphatase_core_sf"/>
</dbReference>
<dbReference type="GO" id="GO:0009244">
    <property type="term" value="P:lipopolysaccharide core region biosynthetic process"/>
    <property type="evidence" value="ECO:0007669"/>
    <property type="project" value="TreeGrafter"/>
</dbReference>
<feature type="transmembrane region" description="Helical" evidence="8">
    <location>
        <begin position="155"/>
        <end position="172"/>
    </location>
</feature>
<feature type="transmembrane region" description="Helical" evidence="8">
    <location>
        <begin position="55"/>
        <end position="72"/>
    </location>
</feature>
<dbReference type="InterPro" id="IPR012549">
    <property type="entry name" value="EptA-like_N"/>
</dbReference>
<dbReference type="InterPro" id="IPR040423">
    <property type="entry name" value="PEA_transferase"/>
</dbReference>
<dbReference type="CDD" id="cd16017">
    <property type="entry name" value="LptA"/>
    <property type="match status" value="1"/>
</dbReference>
<evidence type="ECO:0000259" key="10">
    <source>
        <dbReference type="Pfam" id="PF08019"/>
    </source>
</evidence>
<dbReference type="GO" id="GO:0005886">
    <property type="term" value="C:plasma membrane"/>
    <property type="evidence" value="ECO:0007669"/>
    <property type="project" value="UniProtKB-SubCell"/>
</dbReference>
<dbReference type="EMBL" id="LO017727">
    <property type="protein sequence ID" value="CRH04516.1"/>
    <property type="molecule type" value="Genomic_DNA"/>
</dbReference>
<evidence type="ECO:0000313" key="11">
    <source>
        <dbReference type="EMBL" id="CRH04516.1"/>
    </source>
</evidence>
<evidence type="ECO:0000259" key="9">
    <source>
        <dbReference type="Pfam" id="PF00884"/>
    </source>
</evidence>
<keyword evidence="3" id="KW-0997">Cell inner membrane</keyword>